<feature type="non-terminal residue" evidence="1">
    <location>
        <position position="1"/>
    </location>
</feature>
<proteinExistence type="predicted"/>
<organism evidence="1">
    <name type="scientific">marine sediment metagenome</name>
    <dbReference type="NCBI Taxonomy" id="412755"/>
    <lineage>
        <taxon>unclassified sequences</taxon>
        <taxon>metagenomes</taxon>
        <taxon>ecological metagenomes</taxon>
    </lineage>
</organism>
<evidence type="ECO:0000313" key="1">
    <source>
        <dbReference type="EMBL" id="KKL74158.1"/>
    </source>
</evidence>
<gene>
    <name evidence="1" type="ORF">LCGC14_2067650</name>
</gene>
<comment type="caution">
    <text evidence="1">The sequence shown here is derived from an EMBL/GenBank/DDBJ whole genome shotgun (WGS) entry which is preliminary data.</text>
</comment>
<dbReference type="EMBL" id="LAZR01024739">
    <property type="protein sequence ID" value="KKL74158.1"/>
    <property type="molecule type" value="Genomic_DNA"/>
</dbReference>
<accession>A0A0F9EJ86</accession>
<sequence length="168" mass="18661">EHNNIVAVEQTSSGFEKIKNKAFAFPIINLARAYFKLNYEASFIASKIFDGIVCFLSKENKKMKNILLLGNGAVGKKLFLELNKYYNVTIADVKKEVIKVGKKGEKIDELLEEGIELEETDPLEETDLLEKAGFKEAGLAFQELAARVMSGNPLHGSTDWVSDTGDTL</sequence>
<dbReference type="AlphaFoldDB" id="A0A0F9EJ86"/>
<reference evidence="1" key="1">
    <citation type="journal article" date="2015" name="Nature">
        <title>Complex archaea that bridge the gap between prokaryotes and eukaryotes.</title>
        <authorList>
            <person name="Spang A."/>
            <person name="Saw J.H."/>
            <person name="Jorgensen S.L."/>
            <person name="Zaremba-Niedzwiedzka K."/>
            <person name="Martijn J."/>
            <person name="Lind A.E."/>
            <person name="van Eijk R."/>
            <person name="Schleper C."/>
            <person name="Guy L."/>
            <person name="Ettema T.J."/>
        </authorList>
    </citation>
    <scope>NUCLEOTIDE SEQUENCE</scope>
</reference>
<protein>
    <submittedName>
        <fullName evidence="1">Uncharacterized protein</fullName>
    </submittedName>
</protein>
<name>A0A0F9EJ86_9ZZZZ</name>